<keyword evidence="3" id="KW-1185">Reference proteome</keyword>
<dbReference type="Proteomes" id="UP001314169">
    <property type="component" value="Chromosome 9"/>
</dbReference>
<protein>
    <submittedName>
        <fullName evidence="2">Uncharacterized protein</fullName>
    </submittedName>
</protein>
<feature type="compositionally biased region" description="Pro residues" evidence="1">
    <location>
        <begin position="107"/>
        <end position="117"/>
    </location>
</feature>
<name>A0ABP0AHB0_PIPNA</name>
<dbReference type="EMBL" id="OY882866">
    <property type="protein sequence ID" value="CAK6449594.1"/>
    <property type="molecule type" value="Genomic_DNA"/>
</dbReference>
<evidence type="ECO:0000313" key="3">
    <source>
        <dbReference type="Proteomes" id="UP001314169"/>
    </source>
</evidence>
<reference evidence="2" key="1">
    <citation type="submission" date="2023-12" db="EMBL/GenBank/DDBJ databases">
        <authorList>
            <person name="Brown T."/>
        </authorList>
    </citation>
    <scope>NUCLEOTIDE SEQUENCE</scope>
</reference>
<organism evidence="2 3">
    <name type="scientific">Pipistrellus nathusii</name>
    <name type="common">Nathusius' pipistrelle</name>
    <dbReference type="NCBI Taxonomy" id="59473"/>
    <lineage>
        <taxon>Eukaryota</taxon>
        <taxon>Metazoa</taxon>
        <taxon>Chordata</taxon>
        <taxon>Craniata</taxon>
        <taxon>Vertebrata</taxon>
        <taxon>Euteleostomi</taxon>
        <taxon>Mammalia</taxon>
        <taxon>Eutheria</taxon>
        <taxon>Laurasiatheria</taxon>
        <taxon>Chiroptera</taxon>
        <taxon>Yangochiroptera</taxon>
        <taxon>Vespertilionidae</taxon>
        <taxon>Pipistrellus</taxon>
    </lineage>
</organism>
<gene>
    <name evidence="2" type="ORF">MPIPNATIZW_LOCUS17900</name>
</gene>
<feature type="region of interest" description="Disordered" evidence="1">
    <location>
        <begin position="27"/>
        <end position="117"/>
    </location>
</feature>
<evidence type="ECO:0000313" key="2">
    <source>
        <dbReference type="EMBL" id="CAK6449594.1"/>
    </source>
</evidence>
<proteinExistence type="predicted"/>
<sequence length="117" mass="11975">MRNQSNVPTSTLANRREPFGLAFPCLLRRGGPETSEGRGAHPCPGLSHQGQTPRPKAAAAQGYRLGAGADSDSALMLRGQPTPPRPHPTGGLPESLPSSHITLGGSEPPPSAPLGSA</sequence>
<accession>A0ABP0AHB0</accession>
<evidence type="ECO:0000256" key="1">
    <source>
        <dbReference type="SAM" id="MobiDB-lite"/>
    </source>
</evidence>